<evidence type="ECO:0000313" key="6">
    <source>
        <dbReference type="Proteomes" id="UP001328107"/>
    </source>
</evidence>
<comment type="caution">
    <text evidence="5">The sequence shown here is derived from an EMBL/GenBank/DDBJ whole genome shotgun (WGS) entry which is preliminary data.</text>
</comment>
<dbReference type="InterPro" id="IPR000300">
    <property type="entry name" value="IPPc"/>
</dbReference>
<dbReference type="Pfam" id="PF22669">
    <property type="entry name" value="Exo_endo_phos2"/>
    <property type="match status" value="1"/>
</dbReference>
<evidence type="ECO:0000256" key="2">
    <source>
        <dbReference type="ARBA" id="ARBA00022801"/>
    </source>
</evidence>
<protein>
    <recommendedName>
        <fullName evidence="1">inositol-polyphosphate 5-phosphatase</fullName>
        <ecNumber evidence="1">3.1.3.56</ecNumber>
    </recommendedName>
</protein>
<evidence type="ECO:0000256" key="1">
    <source>
        <dbReference type="ARBA" id="ARBA00012997"/>
    </source>
</evidence>
<organism evidence="5 6">
    <name type="scientific">Pristionchus mayeri</name>
    <dbReference type="NCBI Taxonomy" id="1317129"/>
    <lineage>
        <taxon>Eukaryota</taxon>
        <taxon>Metazoa</taxon>
        <taxon>Ecdysozoa</taxon>
        <taxon>Nematoda</taxon>
        <taxon>Chromadorea</taxon>
        <taxon>Rhabditida</taxon>
        <taxon>Rhabditina</taxon>
        <taxon>Diplogasteromorpha</taxon>
        <taxon>Diplogasteroidea</taxon>
        <taxon>Neodiplogasteridae</taxon>
        <taxon>Pristionchus</taxon>
    </lineage>
</organism>
<feature type="domain" description="Inositol polyphosphate-related phosphatase" evidence="4">
    <location>
        <begin position="24"/>
        <end position="431"/>
    </location>
</feature>
<dbReference type="GO" id="GO:0046856">
    <property type="term" value="P:phosphatidylinositol dephosphorylation"/>
    <property type="evidence" value="ECO:0007669"/>
    <property type="project" value="InterPro"/>
</dbReference>
<dbReference type="SMART" id="SM00128">
    <property type="entry name" value="IPPc"/>
    <property type="match status" value="1"/>
</dbReference>
<keyword evidence="2" id="KW-0378">Hydrolase</keyword>
<reference evidence="6" key="1">
    <citation type="submission" date="2022-10" db="EMBL/GenBank/DDBJ databases">
        <title>Genome assembly of Pristionchus species.</title>
        <authorList>
            <person name="Yoshida K."/>
            <person name="Sommer R.J."/>
        </authorList>
    </citation>
    <scope>NUCLEOTIDE SEQUENCE [LARGE SCALE GENOMIC DNA]</scope>
    <source>
        <strain evidence="6">RS5460</strain>
    </source>
</reference>
<feature type="non-terminal residue" evidence="5">
    <location>
        <position position="1"/>
    </location>
</feature>
<proteinExistence type="inferred from homology"/>
<accession>A0AAN5DC46</accession>
<dbReference type="GO" id="GO:0004445">
    <property type="term" value="F:inositol-polyphosphate 5-phosphatase activity"/>
    <property type="evidence" value="ECO:0007669"/>
    <property type="project" value="UniProtKB-EC"/>
</dbReference>
<dbReference type="InterPro" id="IPR036691">
    <property type="entry name" value="Endo/exonu/phosph_ase_sf"/>
</dbReference>
<dbReference type="FunFam" id="3.60.10.10:FF:000112">
    <property type="entry name" value="Probable type I inositol 1,4,5-trisphosphate 5-phosphatase"/>
    <property type="match status" value="2"/>
</dbReference>
<dbReference type="InterPro" id="IPR039737">
    <property type="entry name" value="INPP5A"/>
</dbReference>
<dbReference type="Gene3D" id="3.60.10.10">
    <property type="entry name" value="Endonuclease/exonuclease/phosphatase"/>
    <property type="match status" value="1"/>
</dbReference>
<dbReference type="AlphaFoldDB" id="A0AAN5DC46"/>
<dbReference type="EC" id="3.1.3.56" evidence="1"/>
<name>A0AAN5DC46_9BILA</name>
<sequence>SSRHSSSNSTSLWIAGRMNGGSAHRQRLLLMTANVGSLFEEGQRLQDTWLDVISEKILLEEADLSVIHMQETGGKRYVECSGQVPLLIEKLADRIASQYSFCRAFLDLNYTSPAYTALGSIFFVRKDAFTLVHQFDFVRKQFMALPTNNSVEFRVDGLDNEPLAVKRKFPKHFWPAIKWGRKGYLHTRWLVGGKILDLINVHLFHDESNLALIHENPSLYSSNRKRALDYVINACMLDNDEDARINRFIFGDLNFRLDSRTFLNRLTGPAEPHPLEDHTQHGSQDFLKDGLVPLRNDINTSDLRRTVSAIEFRREDGEPNENCVLRIEKKRFDYFNHVKLLAEWESYLQDDKEVDNFPELFEMPITFPPTYPWSEDPLDSGVFMKTRAPAWCDRVLMNKTAYESKNTAQYESIGRQTCMGDHKPVLLVIDL</sequence>
<keyword evidence="6" id="KW-1185">Reference proteome</keyword>
<gene>
    <name evidence="5" type="ORF">PMAYCL1PPCAC_30963</name>
</gene>
<evidence type="ECO:0000313" key="5">
    <source>
        <dbReference type="EMBL" id="GMR60768.1"/>
    </source>
</evidence>
<dbReference type="PANTHER" id="PTHR12997:SF2">
    <property type="entry name" value="INOSITOL POLYPHOSPHATE-5-PHOSPHATASE A"/>
    <property type="match status" value="1"/>
</dbReference>
<dbReference type="PANTHER" id="PTHR12997">
    <property type="entry name" value="TYPE I INOSITOL-1,4,5-TRISPHOSPHATE 5-PHOSPHATASE"/>
    <property type="match status" value="1"/>
</dbReference>
<dbReference type="EMBL" id="BTRK01000006">
    <property type="protein sequence ID" value="GMR60768.1"/>
    <property type="molecule type" value="Genomic_DNA"/>
</dbReference>
<dbReference type="Proteomes" id="UP001328107">
    <property type="component" value="Unassembled WGS sequence"/>
</dbReference>
<comment type="similarity">
    <text evidence="3">Belongs to the inositol 1,4,5-trisphosphate 5-phosphatase type I family.</text>
</comment>
<dbReference type="SUPFAM" id="SSF56219">
    <property type="entry name" value="DNase I-like"/>
    <property type="match status" value="1"/>
</dbReference>
<evidence type="ECO:0000256" key="3">
    <source>
        <dbReference type="ARBA" id="ARBA00023599"/>
    </source>
</evidence>
<evidence type="ECO:0000259" key="4">
    <source>
        <dbReference type="SMART" id="SM00128"/>
    </source>
</evidence>